<keyword evidence="6" id="KW-1185">Reference proteome</keyword>
<keyword evidence="4" id="KW-0472">Membrane</keyword>
<evidence type="ECO:0000256" key="3">
    <source>
        <dbReference type="ARBA" id="ARBA00022989"/>
    </source>
</evidence>
<dbReference type="AlphaFoldDB" id="A0A2V4ALS3"/>
<dbReference type="EMBL" id="MASW01000006">
    <property type="protein sequence ID" value="PXY21245.1"/>
    <property type="molecule type" value="Genomic_DNA"/>
</dbReference>
<keyword evidence="2" id="KW-0812">Transmembrane</keyword>
<evidence type="ECO:0000256" key="1">
    <source>
        <dbReference type="ARBA" id="ARBA00004141"/>
    </source>
</evidence>
<evidence type="ECO:0000313" key="5">
    <source>
        <dbReference type="EMBL" id="PXY21245.1"/>
    </source>
</evidence>
<protein>
    <submittedName>
        <fullName evidence="5">Uncharacterized protein</fullName>
    </submittedName>
</protein>
<comment type="caution">
    <text evidence="5">The sequence shown here is derived from an EMBL/GenBank/DDBJ whole genome shotgun (WGS) entry which is preliminary data.</text>
</comment>
<evidence type="ECO:0000256" key="2">
    <source>
        <dbReference type="ARBA" id="ARBA00022692"/>
    </source>
</evidence>
<dbReference type="InterPro" id="IPR032808">
    <property type="entry name" value="DoxX"/>
</dbReference>
<dbReference type="PANTHER" id="PTHR36974:SF1">
    <property type="entry name" value="DOXX FAMILY MEMBRANE PROTEIN"/>
    <property type="match status" value="1"/>
</dbReference>
<reference evidence="5 6" key="1">
    <citation type="submission" date="2016-07" db="EMBL/GenBank/DDBJ databases">
        <title>Draft genome sequence of Prauserella muralis DSM 45305, isolated from a mould-covered wall in an indoor environment.</title>
        <authorList>
            <person name="Ruckert C."/>
            <person name="Albersmeier A."/>
            <person name="Jiang C.-L."/>
            <person name="Jiang Y."/>
            <person name="Kalinowski J."/>
            <person name="Schneider O."/>
            <person name="Winkler A."/>
            <person name="Zotchev S.B."/>
        </authorList>
    </citation>
    <scope>NUCLEOTIDE SEQUENCE [LARGE SCALE GENOMIC DNA]</scope>
    <source>
        <strain evidence="5 6">DSM 45305</strain>
    </source>
</reference>
<dbReference type="Pfam" id="PF07681">
    <property type="entry name" value="DoxX"/>
    <property type="match status" value="1"/>
</dbReference>
<evidence type="ECO:0000313" key="6">
    <source>
        <dbReference type="Proteomes" id="UP000249915"/>
    </source>
</evidence>
<dbReference type="RefSeq" id="WP_112284485.1">
    <property type="nucleotide sequence ID" value="NZ_MASW01000006.1"/>
</dbReference>
<dbReference type="GO" id="GO:0016020">
    <property type="term" value="C:membrane"/>
    <property type="evidence" value="ECO:0007669"/>
    <property type="project" value="UniProtKB-SubCell"/>
</dbReference>
<comment type="subcellular location">
    <subcellularLocation>
        <location evidence="1">Membrane</location>
        <topology evidence="1">Multi-pass membrane protein</topology>
    </subcellularLocation>
</comment>
<organism evidence="5 6">
    <name type="scientific">Prauserella muralis</name>
    <dbReference type="NCBI Taxonomy" id="588067"/>
    <lineage>
        <taxon>Bacteria</taxon>
        <taxon>Bacillati</taxon>
        <taxon>Actinomycetota</taxon>
        <taxon>Actinomycetes</taxon>
        <taxon>Pseudonocardiales</taxon>
        <taxon>Pseudonocardiaceae</taxon>
        <taxon>Prauserella</taxon>
    </lineage>
</organism>
<dbReference type="OrthoDB" id="129693at2"/>
<name>A0A2V4ALS3_9PSEU</name>
<accession>A0A2V4ALS3</accession>
<keyword evidence="3" id="KW-1133">Transmembrane helix</keyword>
<dbReference type="Proteomes" id="UP000249915">
    <property type="component" value="Unassembled WGS sequence"/>
</dbReference>
<evidence type="ECO:0000256" key="4">
    <source>
        <dbReference type="ARBA" id="ARBA00023136"/>
    </source>
</evidence>
<gene>
    <name evidence="5" type="ORF">BAY60_27715</name>
</gene>
<dbReference type="PANTHER" id="PTHR36974">
    <property type="entry name" value="MEMBRANE PROTEIN-RELATED"/>
    <property type="match status" value="1"/>
</dbReference>
<proteinExistence type="predicted"/>
<sequence>MSVLLILVLVTLGLLAAGAMGVRRLRPWPVAVRGGIAAMFTATGVSHFVGMRGTLIDMVPPALPAPELLVTVTGVLELAGVVGLLWHRTAPWAAGGLSLLLVAMFPANVYAAQSGLLTAWDDQLWPRTAQQVIFLAATLAVVVHAVRSRRREAQPLPADADPSPAHTGPR</sequence>